<feature type="compositionally biased region" description="Polar residues" evidence="2">
    <location>
        <begin position="1"/>
        <end position="51"/>
    </location>
</feature>
<comment type="caution">
    <text evidence="3">The sequence shown here is derived from an EMBL/GenBank/DDBJ whole genome shotgun (WGS) entry which is preliminary data.</text>
</comment>
<dbReference type="GO" id="GO:0016279">
    <property type="term" value="F:protein-lysine N-methyltransferase activity"/>
    <property type="evidence" value="ECO:0007669"/>
    <property type="project" value="TreeGrafter"/>
</dbReference>
<gene>
    <name evidence="3" type="ORF">PPENT_87.1.T0290284</name>
</gene>
<keyword evidence="4" id="KW-1185">Reference proteome</keyword>
<dbReference type="InterPro" id="IPR050600">
    <property type="entry name" value="SETD3_SETD6_MTase"/>
</dbReference>
<sequence>MRNDNSPVNQQTKGNLSYQNQSPRKQHTPQDTMSQILQFNPQLSNQKSTSPHRPKDQPKESFYFVQDDGQRQQETQLKFNKVKNNYHITKQLTNRNDKQRKLVDLSSNVFENNQNIDVIPKSPENQQLINTSVQWTNVHYGKVLTSVNEKAEFGKDYAKQRKHQDLQQQYQEGTQHKSPQKIIENEINIQSKKQNQQFSDIFGQELGNKERKWLRPQRSLSPQIKWTTFDSTRDYKDFGDMSIKESKLRNINTDNQKDNQKDTHKLNHPLTSPFFDRMDLKRNLDKKKRLNKVVVIKSMKGFTHGKITIKNEIIYLFFFVMQQLKNNYIEYLKDGIQMNKVEMQDYGGMFGIQAIDNIQSGEFLIKVSHNYAISAFTVFQNEQCVDIMKKNPHIYPSLQQISNKKSDFQTLILYLTTQRHGKLKSIFDLSTNPTCLLDCDQPIPFDYLRELKHEFEEEYKAAKDEVMEIGLNADDYDWAYRYCMNRRLSVNNDYPFSFLVPMIDMINHGKNKAIFGLEQENYQPEEYIQNNYMKFKYISQNKYWFSQEDQEIIGSLKVNESERCSKILNKLLEKLFQELLRTGSSDIWITKLMIPDDSEDEDEPTTQQSNHQSQQLDNKDSKVQAAVNDDYLRDYYEQSLDQSEHDWYTDIQRQTLKCPAYLTARAVDDIEKGEQVLNLYGCLGNEHLLMYYGFALNKNKYDRVKFRIFMDCSTKYDFLTNIEKLVQLHYVPYKELLNLNTRGISLNQLTSEFKIKKSQFNLDLIKFLRTYLQLLDGDELINHETIIVLYRRIINSLYKKISSPIITRDSYWGEQLYNYQNSKARILKAHLEMIDNLTTKPEKMDIKVFMRLRAYLLKQN</sequence>
<dbReference type="PANTHER" id="PTHR13271:SF137">
    <property type="entry name" value="SET DOMAIN-CONTAINING PROTEIN"/>
    <property type="match status" value="1"/>
</dbReference>
<evidence type="ECO:0000256" key="2">
    <source>
        <dbReference type="SAM" id="MobiDB-lite"/>
    </source>
</evidence>
<feature type="region of interest" description="Disordered" evidence="2">
    <location>
        <begin position="1"/>
        <end position="59"/>
    </location>
</feature>
<feature type="coiled-coil region" evidence="1">
    <location>
        <begin position="445"/>
        <end position="472"/>
    </location>
</feature>
<name>A0A8S1TZ85_9CILI</name>
<proteinExistence type="predicted"/>
<dbReference type="Proteomes" id="UP000689195">
    <property type="component" value="Unassembled WGS sequence"/>
</dbReference>
<reference evidence="3" key="1">
    <citation type="submission" date="2021-01" db="EMBL/GenBank/DDBJ databases">
        <authorList>
            <consortium name="Genoscope - CEA"/>
            <person name="William W."/>
        </authorList>
    </citation>
    <scope>NUCLEOTIDE SEQUENCE</scope>
</reference>
<feature type="compositionally biased region" description="Polar residues" evidence="2">
    <location>
        <begin position="605"/>
        <end position="616"/>
    </location>
</feature>
<evidence type="ECO:0000313" key="4">
    <source>
        <dbReference type="Proteomes" id="UP000689195"/>
    </source>
</evidence>
<keyword evidence="1" id="KW-0175">Coiled coil</keyword>
<evidence type="ECO:0008006" key="5">
    <source>
        <dbReference type="Google" id="ProtNLM"/>
    </source>
</evidence>
<dbReference type="AlphaFoldDB" id="A0A8S1TZ85"/>
<accession>A0A8S1TZ85</accession>
<evidence type="ECO:0000313" key="3">
    <source>
        <dbReference type="EMBL" id="CAD8156992.1"/>
    </source>
</evidence>
<dbReference type="FunFam" id="3.90.1410.10:FF:000064">
    <property type="entry name" value="Uncharacterized protein"/>
    <property type="match status" value="1"/>
</dbReference>
<dbReference type="OrthoDB" id="441812at2759"/>
<dbReference type="EMBL" id="CAJJDO010000029">
    <property type="protein sequence ID" value="CAD8156992.1"/>
    <property type="molecule type" value="Genomic_DNA"/>
</dbReference>
<evidence type="ECO:0000256" key="1">
    <source>
        <dbReference type="SAM" id="Coils"/>
    </source>
</evidence>
<organism evidence="3 4">
    <name type="scientific">Paramecium pentaurelia</name>
    <dbReference type="NCBI Taxonomy" id="43138"/>
    <lineage>
        <taxon>Eukaryota</taxon>
        <taxon>Sar</taxon>
        <taxon>Alveolata</taxon>
        <taxon>Ciliophora</taxon>
        <taxon>Intramacronucleata</taxon>
        <taxon>Oligohymenophorea</taxon>
        <taxon>Peniculida</taxon>
        <taxon>Parameciidae</taxon>
        <taxon>Paramecium</taxon>
    </lineage>
</organism>
<protein>
    <recommendedName>
        <fullName evidence="5">SET domain-containing protein</fullName>
    </recommendedName>
</protein>
<feature type="region of interest" description="Disordered" evidence="2">
    <location>
        <begin position="597"/>
        <end position="621"/>
    </location>
</feature>
<dbReference type="PANTHER" id="PTHR13271">
    <property type="entry name" value="UNCHARACTERIZED PUTATIVE METHYLTRANSFERASE"/>
    <property type="match status" value="1"/>
</dbReference>